<name>A0ABU6XUW1_9FABA</name>
<dbReference type="EMBL" id="JASCZI010213459">
    <property type="protein sequence ID" value="MED6201306.1"/>
    <property type="molecule type" value="Genomic_DNA"/>
</dbReference>
<evidence type="ECO:0000313" key="2">
    <source>
        <dbReference type="Proteomes" id="UP001341840"/>
    </source>
</evidence>
<keyword evidence="2" id="KW-1185">Reference proteome</keyword>
<organism evidence="1 2">
    <name type="scientific">Stylosanthes scabra</name>
    <dbReference type="NCBI Taxonomy" id="79078"/>
    <lineage>
        <taxon>Eukaryota</taxon>
        <taxon>Viridiplantae</taxon>
        <taxon>Streptophyta</taxon>
        <taxon>Embryophyta</taxon>
        <taxon>Tracheophyta</taxon>
        <taxon>Spermatophyta</taxon>
        <taxon>Magnoliopsida</taxon>
        <taxon>eudicotyledons</taxon>
        <taxon>Gunneridae</taxon>
        <taxon>Pentapetalae</taxon>
        <taxon>rosids</taxon>
        <taxon>fabids</taxon>
        <taxon>Fabales</taxon>
        <taxon>Fabaceae</taxon>
        <taxon>Papilionoideae</taxon>
        <taxon>50 kb inversion clade</taxon>
        <taxon>dalbergioids sensu lato</taxon>
        <taxon>Dalbergieae</taxon>
        <taxon>Pterocarpus clade</taxon>
        <taxon>Stylosanthes</taxon>
    </lineage>
</organism>
<evidence type="ECO:0000313" key="1">
    <source>
        <dbReference type="EMBL" id="MED6201306.1"/>
    </source>
</evidence>
<comment type="caution">
    <text evidence="1">The sequence shown here is derived from an EMBL/GenBank/DDBJ whole genome shotgun (WGS) entry which is preliminary data.</text>
</comment>
<protein>
    <submittedName>
        <fullName evidence="1">Uncharacterized protein</fullName>
    </submittedName>
</protein>
<reference evidence="1 2" key="1">
    <citation type="journal article" date="2023" name="Plants (Basel)">
        <title>Bridging the Gap: Combining Genomics and Transcriptomics Approaches to Understand Stylosanthes scabra, an Orphan Legume from the Brazilian Caatinga.</title>
        <authorList>
            <person name="Ferreira-Neto J.R.C."/>
            <person name="da Silva M.D."/>
            <person name="Binneck E."/>
            <person name="de Melo N.F."/>
            <person name="da Silva R.H."/>
            <person name="de Melo A.L.T.M."/>
            <person name="Pandolfi V."/>
            <person name="Bustamante F.O."/>
            <person name="Brasileiro-Vidal A.C."/>
            <person name="Benko-Iseppon A.M."/>
        </authorList>
    </citation>
    <scope>NUCLEOTIDE SEQUENCE [LARGE SCALE GENOMIC DNA]</scope>
    <source>
        <tissue evidence="1">Leaves</tissue>
    </source>
</reference>
<dbReference type="Proteomes" id="UP001341840">
    <property type="component" value="Unassembled WGS sequence"/>
</dbReference>
<gene>
    <name evidence="1" type="ORF">PIB30_093616</name>
</gene>
<proteinExistence type="predicted"/>
<feature type="non-terminal residue" evidence="1">
    <location>
        <position position="1"/>
    </location>
</feature>
<sequence>FDGEQQFYGKLAEFYNNGVSYRFIEQSTECYYNYKYARWIVMSICCYCLSNLRSLHREFHSDNFLCSRLYHGK</sequence>
<accession>A0ABU6XUW1</accession>